<keyword evidence="5" id="KW-0238">DNA-binding</keyword>
<proteinExistence type="inferred from homology"/>
<dbReference type="InterPro" id="IPR036390">
    <property type="entry name" value="WH_DNA-bd_sf"/>
</dbReference>
<comment type="cofactor">
    <cofactor evidence="7">
        <name>Zn(2+)</name>
        <dbReference type="ChEBI" id="CHEBI:29105"/>
    </cofactor>
    <text evidence="7">Binds 1 zinc ion per subunit.</text>
</comment>
<evidence type="ECO:0000256" key="4">
    <source>
        <dbReference type="ARBA" id="ARBA00023015"/>
    </source>
</evidence>
<keyword evidence="7" id="KW-0479">Metal-binding</keyword>
<dbReference type="Proteomes" id="UP000225889">
    <property type="component" value="Unassembled WGS sequence"/>
</dbReference>
<gene>
    <name evidence="8" type="ORF">CSX01_11150</name>
</gene>
<evidence type="ECO:0000256" key="1">
    <source>
        <dbReference type="ARBA" id="ARBA00007957"/>
    </source>
</evidence>
<evidence type="ECO:0000256" key="7">
    <source>
        <dbReference type="PIRSR" id="PIRSR602481-1"/>
    </source>
</evidence>
<keyword evidence="3 7" id="KW-0862">Zinc</keyword>
<dbReference type="Gene3D" id="1.10.10.10">
    <property type="entry name" value="Winged helix-like DNA-binding domain superfamily/Winged helix DNA-binding domain"/>
    <property type="match status" value="1"/>
</dbReference>
<evidence type="ECO:0008006" key="10">
    <source>
        <dbReference type="Google" id="ProtNLM"/>
    </source>
</evidence>
<feature type="binding site" evidence="7">
    <location>
        <position position="95"/>
    </location>
    <ligand>
        <name>Zn(2+)</name>
        <dbReference type="ChEBI" id="CHEBI:29105"/>
    </ligand>
</feature>
<feature type="binding site" evidence="7">
    <location>
        <position position="138"/>
    </location>
    <ligand>
        <name>Zn(2+)</name>
        <dbReference type="ChEBI" id="CHEBI:29105"/>
    </ligand>
</feature>
<dbReference type="GO" id="GO:1900376">
    <property type="term" value="P:regulation of secondary metabolite biosynthetic process"/>
    <property type="evidence" value="ECO:0007669"/>
    <property type="project" value="TreeGrafter"/>
</dbReference>
<keyword evidence="6" id="KW-0804">Transcription</keyword>
<comment type="similarity">
    <text evidence="1">Belongs to the Fur family.</text>
</comment>
<dbReference type="EMBL" id="PDYF01000031">
    <property type="protein sequence ID" value="PHU34118.1"/>
    <property type="molecule type" value="Genomic_DNA"/>
</dbReference>
<feature type="binding site" evidence="7">
    <location>
        <position position="135"/>
    </location>
    <ligand>
        <name>Zn(2+)</name>
        <dbReference type="ChEBI" id="CHEBI:29105"/>
    </ligand>
</feature>
<evidence type="ECO:0000256" key="5">
    <source>
        <dbReference type="ARBA" id="ARBA00023125"/>
    </source>
</evidence>
<feature type="binding site" evidence="7">
    <location>
        <position position="98"/>
    </location>
    <ligand>
        <name>Zn(2+)</name>
        <dbReference type="ChEBI" id="CHEBI:29105"/>
    </ligand>
</feature>
<dbReference type="Pfam" id="PF01475">
    <property type="entry name" value="FUR"/>
    <property type="match status" value="1"/>
</dbReference>
<protein>
    <recommendedName>
        <fullName evidence="10">Fur family transcriptional regulator, ferric uptake regulator</fullName>
    </recommendedName>
</protein>
<evidence type="ECO:0000256" key="2">
    <source>
        <dbReference type="ARBA" id="ARBA00022491"/>
    </source>
</evidence>
<accession>A0A2G3DSW9</accession>
<dbReference type="GO" id="GO:0008270">
    <property type="term" value="F:zinc ion binding"/>
    <property type="evidence" value="ECO:0007669"/>
    <property type="project" value="TreeGrafter"/>
</dbReference>
<name>A0A2G3DSW9_9FIRM</name>
<dbReference type="InterPro" id="IPR036388">
    <property type="entry name" value="WH-like_DNA-bd_sf"/>
</dbReference>
<keyword evidence="2" id="KW-0678">Repressor</keyword>
<dbReference type="Gene3D" id="3.30.1490.190">
    <property type="match status" value="1"/>
</dbReference>
<dbReference type="InterPro" id="IPR002481">
    <property type="entry name" value="FUR"/>
</dbReference>
<sequence>MYYSVDEGKMYKTKARDAIIKYLEANTEKRLTAREVFDGIKDSIEGVNRTTVYRNLDKLCDQGELVRFKDSNQDAWYYQFSAKDMHCDKHIHARCSRCGRVFHLDDEFVVDFIDKLQTEYKLDLNTAKTMLVVQCKKCNRIAIPIDK</sequence>
<dbReference type="GO" id="GO:0003700">
    <property type="term" value="F:DNA-binding transcription factor activity"/>
    <property type="evidence" value="ECO:0007669"/>
    <property type="project" value="InterPro"/>
</dbReference>
<organism evidence="8 9">
    <name type="scientific">Pseudobutyrivibrio ruminis</name>
    <dbReference type="NCBI Taxonomy" id="46206"/>
    <lineage>
        <taxon>Bacteria</taxon>
        <taxon>Bacillati</taxon>
        <taxon>Bacillota</taxon>
        <taxon>Clostridia</taxon>
        <taxon>Lachnospirales</taxon>
        <taxon>Lachnospiraceae</taxon>
        <taxon>Pseudobutyrivibrio</taxon>
    </lineage>
</organism>
<comment type="caution">
    <text evidence="8">The sequence shown here is derived from an EMBL/GenBank/DDBJ whole genome shotgun (WGS) entry which is preliminary data.</text>
</comment>
<dbReference type="InterPro" id="IPR043135">
    <property type="entry name" value="Fur_C"/>
</dbReference>
<dbReference type="PANTHER" id="PTHR33202">
    <property type="entry name" value="ZINC UPTAKE REGULATION PROTEIN"/>
    <property type="match status" value="1"/>
</dbReference>
<keyword evidence="4" id="KW-0805">Transcription regulation</keyword>
<reference evidence="8 9" key="1">
    <citation type="submission" date="2017-10" db="EMBL/GenBank/DDBJ databases">
        <title>Resolving the taxonomy of Roseburia spp., Eubacterium rectale and Agathobacter spp. through phylogenomic analysis.</title>
        <authorList>
            <person name="Sheridan P.O."/>
            <person name="Walker A.W."/>
            <person name="Duncan S.H."/>
            <person name="Scott K.P."/>
            <person name="Toole P.W.O."/>
            <person name="Luis P."/>
            <person name="Flint H.J."/>
        </authorList>
    </citation>
    <scope>NUCLEOTIDE SEQUENCE [LARGE SCALE GENOMIC DNA]</scope>
    <source>
        <strain evidence="8 9">JK626</strain>
    </source>
</reference>
<evidence type="ECO:0000313" key="9">
    <source>
        <dbReference type="Proteomes" id="UP000225889"/>
    </source>
</evidence>
<dbReference type="GO" id="GO:0000976">
    <property type="term" value="F:transcription cis-regulatory region binding"/>
    <property type="evidence" value="ECO:0007669"/>
    <property type="project" value="TreeGrafter"/>
</dbReference>
<dbReference type="GO" id="GO:0045892">
    <property type="term" value="P:negative regulation of DNA-templated transcription"/>
    <property type="evidence" value="ECO:0007669"/>
    <property type="project" value="TreeGrafter"/>
</dbReference>
<dbReference type="SUPFAM" id="SSF46785">
    <property type="entry name" value="Winged helix' DNA-binding domain"/>
    <property type="match status" value="1"/>
</dbReference>
<evidence type="ECO:0000313" key="8">
    <source>
        <dbReference type="EMBL" id="PHU34118.1"/>
    </source>
</evidence>
<evidence type="ECO:0000256" key="6">
    <source>
        <dbReference type="ARBA" id="ARBA00023163"/>
    </source>
</evidence>
<reference evidence="8 9" key="2">
    <citation type="submission" date="2017-10" db="EMBL/GenBank/DDBJ databases">
        <authorList>
            <person name="Banno H."/>
            <person name="Chua N.-H."/>
        </authorList>
    </citation>
    <scope>NUCLEOTIDE SEQUENCE [LARGE SCALE GENOMIC DNA]</scope>
    <source>
        <strain evidence="8 9">JK626</strain>
    </source>
</reference>
<dbReference type="AlphaFoldDB" id="A0A2G3DSW9"/>
<evidence type="ECO:0000256" key="3">
    <source>
        <dbReference type="ARBA" id="ARBA00022833"/>
    </source>
</evidence>
<dbReference type="PANTHER" id="PTHR33202:SF7">
    <property type="entry name" value="FERRIC UPTAKE REGULATION PROTEIN"/>
    <property type="match status" value="1"/>
</dbReference>